<dbReference type="Pfam" id="PF13947">
    <property type="entry name" value="GUB_WAK_bind"/>
    <property type="match status" value="1"/>
</dbReference>
<dbReference type="SUPFAM" id="SSF56112">
    <property type="entry name" value="Protein kinase-like (PK-like)"/>
    <property type="match status" value="1"/>
</dbReference>
<evidence type="ECO:0000256" key="4">
    <source>
        <dbReference type="ARBA" id="ARBA00022679"/>
    </source>
</evidence>
<dbReference type="InParanoid" id="M4FI75"/>
<dbReference type="EnsemblPlants" id="Bra040804.1">
    <property type="protein sequence ID" value="Bra040804.1-P"/>
    <property type="gene ID" value="Bra040804"/>
</dbReference>
<dbReference type="PANTHER" id="PTHR27005:SF359">
    <property type="entry name" value="PROTEIN KINASE DOMAIN-CONTAINING PROTEIN"/>
    <property type="match status" value="1"/>
</dbReference>
<dbReference type="OMA" id="DHSCKNV"/>
<reference evidence="21" key="1">
    <citation type="journal article" date="2011" name="Nat. Genet.">
        <title>The genome of the mesopolyploid crop species Brassica rapa.</title>
        <authorList>
            <consortium name="Brassica rapa Genome Sequencing Project Consortium"/>
            <person name="Wang X."/>
            <person name="Wang H."/>
            <person name="Wang J."/>
            <person name="Sun R."/>
            <person name="Wu J."/>
            <person name="Liu S."/>
            <person name="Bai Y."/>
            <person name="Mun J.H."/>
            <person name="Bancroft I."/>
            <person name="Cheng F."/>
            <person name="Huang S."/>
            <person name="Li X."/>
            <person name="Hua W."/>
            <person name="Wang J."/>
            <person name="Wang X."/>
            <person name="Freeling M."/>
            <person name="Pires J.C."/>
            <person name="Paterson A.H."/>
            <person name="Chalhoub B."/>
            <person name="Wang B."/>
            <person name="Hayward A."/>
            <person name="Sharpe A.G."/>
            <person name="Park B.S."/>
            <person name="Weisshaar B."/>
            <person name="Liu B."/>
            <person name="Li B."/>
            <person name="Liu B."/>
            <person name="Tong C."/>
            <person name="Song C."/>
            <person name="Duran C."/>
            <person name="Peng C."/>
            <person name="Geng C."/>
            <person name="Koh C."/>
            <person name="Lin C."/>
            <person name="Edwards D."/>
            <person name="Mu D."/>
            <person name="Shen D."/>
            <person name="Soumpourou E."/>
            <person name="Li F."/>
            <person name="Fraser F."/>
            <person name="Conant G."/>
            <person name="Lassalle G."/>
            <person name="King G.J."/>
            <person name="Bonnema G."/>
            <person name="Tang H."/>
            <person name="Wang H."/>
            <person name="Belcram H."/>
            <person name="Zhou H."/>
            <person name="Hirakawa H."/>
            <person name="Abe H."/>
            <person name="Guo H."/>
            <person name="Wang H."/>
            <person name="Jin H."/>
            <person name="Parkin I.A."/>
            <person name="Batley J."/>
            <person name="Kim J.S."/>
            <person name="Just J."/>
            <person name="Li J."/>
            <person name="Xu J."/>
            <person name="Deng J."/>
            <person name="Kim J.A."/>
            <person name="Li J."/>
            <person name="Yu J."/>
            <person name="Meng J."/>
            <person name="Wang J."/>
            <person name="Min J."/>
            <person name="Poulain J."/>
            <person name="Wang J."/>
            <person name="Hatakeyama K."/>
            <person name="Wu K."/>
            <person name="Wang L."/>
            <person name="Fang L."/>
            <person name="Trick M."/>
            <person name="Links M.G."/>
            <person name="Zhao M."/>
            <person name="Jin M."/>
            <person name="Ramchiary N."/>
            <person name="Drou N."/>
            <person name="Berkman P.J."/>
            <person name="Cai Q."/>
            <person name="Huang Q."/>
            <person name="Li R."/>
            <person name="Tabata S."/>
            <person name="Cheng S."/>
            <person name="Zhang S."/>
            <person name="Zhang S."/>
            <person name="Huang S."/>
            <person name="Sato S."/>
            <person name="Sun S."/>
            <person name="Kwon S.J."/>
            <person name="Choi S.R."/>
            <person name="Lee T.H."/>
            <person name="Fan W."/>
            <person name="Zhao X."/>
            <person name="Tan X."/>
            <person name="Xu X."/>
            <person name="Wang Y."/>
            <person name="Qiu Y."/>
            <person name="Yin Y."/>
            <person name="Li Y."/>
            <person name="Du Y."/>
            <person name="Liao Y."/>
            <person name="Lim Y."/>
            <person name="Narusaka Y."/>
            <person name="Wang Y."/>
            <person name="Wang Z."/>
            <person name="Li Z."/>
            <person name="Wang Z."/>
            <person name="Xiong Z."/>
            <person name="Zhang Z."/>
        </authorList>
    </citation>
    <scope>NUCLEOTIDE SEQUENCE [LARGE SCALE GENOMIC DNA]</scope>
    <source>
        <strain evidence="21">cv. Chiifu-401-42</strain>
    </source>
</reference>
<dbReference type="PANTHER" id="PTHR27005">
    <property type="entry name" value="WALL-ASSOCIATED RECEPTOR KINASE-LIKE 21"/>
    <property type="match status" value="1"/>
</dbReference>
<dbReference type="Proteomes" id="UP000011750">
    <property type="component" value="Unassembled WGS sequence"/>
</dbReference>
<evidence type="ECO:0000256" key="17">
    <source>
        <dbReference type="SAM" id="Phobius"/>
    </source>
</evidence>
<evidence type="ECO:0000256" key="3">
    <source>
        <dbReference type="ARBA" id="ARBA00022553"/>
    </source>
</evidence>
<evidence type="ECO:0000256" key="14">
    <source>
        <dbReference type="ARBA" id="ARBA00047558"/>
    </source>
</evidence>
<evidence type="ECO:0000256" key="1">
    <source>
        <dbReference type="ARBA" id="ARBA00004479"/>
    </source>
</evidence>
<evidence type="ECO:0000256" key="11">
    <source>
        <dbReference type="ARBA" id="ARBA00023136"/>
    </source>
</evidence>
<keyword evidence="6 18" id="KW-0732">Signal</keyword>
<keyword evidence="5 17" id="KW-0812">Transmembrane</keyword>
<keyword evidence="7" id="KW-0547">Nucleotide-binding</keyword>
<dbReference type="PROSITE" id="PS01187">
    <property type="entry name" value="EGF_CA"/>
    <property type="match status" value="1"/>
</dbReference>
<dbReference type="GO" id="GO:0005524">
    <property type="term" value="F:ATP binding"/>
    <property type="evidence" value="ECO:0007669"/>
    <property type="project" value="UniProtKB-KW"/>
</dbReference>
<dbReference type="GO" id="GO:0030247">
    <property type="term" value="F:polysaccharide binding"/>
    <property type="evidence" value="ECO:0007669"/>
    <property type="project" value="InterPro"/>
</dbReference>
<evidence type="ECO:0000256" key="16">
    <source>
        <dbReference type="SAM" id="MobiDB-lite"/>
    </source>
</evidence>
<protein>
    <recommendedName>
        <fullName evidence="19">Protein kinase domain-containing protein</fullName>
    </recommendedName>
</protein>
<dbReference type="GO" id="GO:0005886">
    <property type="term" value="C:plasma membrane"/>
    <property type="evidence" value="ECO:0000318"/>
    <property type="project" value="GO_Central"/>
</dbReference>
<keyword evidence="4" id="KW-0808">Transferase</keyword>
<evidence type="ECO:0000313" key="21">
    <source>
        <dbReference type="Proteomes" id="UP000011750"/>
    </source>
</evidence>
<keyword evidence="11 17" id="KW-0472">Membrane</keyword>
<evidence type="ECO:0000256" key="9">
    <source>
        <dbReference type="ARBA" id="ARBA00022840"/>
    </source>
</evidence>
<feature type="compositionally biased region" description="Basic residues" evidence="16">
    <location>
        <begin position="568"/>
        <end position="579"/>
    </location>
</feature>
<evidence type="ECO:0000256" key="5">
    <source>
        <dbReference type="ARBA" id="ARBA00022692"/>
    </source>
</evidence>
<keyword evidence="21" id="KW-1185">Reference proteome</keyword>
<feature type="chain" id="PRO_5004053439" description="Protein kinase domain-containing protein" evidence="18">
    <location>
        <begin position="22"/>
        <end position="579"/>
    </location>
</feature>
<evidence type="ECO:0000256" key="10">
    <source>
        <dbReference type="ARBA" id="ARBA00022989"/>
    </source>
</evidence>
<reference evidence="20" key="3">
    <citation type="submission" date="2023-03" db="UniProtKB">
        <authorList>
            <consortium name="EnsemblPlants"/>
        </authorList>
    </citation>
    <scope>IDENTIFICATION</scope>
    <source>
        <strain evidence="20">cv. Chiifu-401-42</strain>
    </source>
</reference>
<feature type="signal peptide" evidence="18">
    <location>
        <begin position="1"/>
        <end position="21"/>
    </location>
</feature>
<reference evidence="21" key="2">
    <citation type="journal article" date="2018" name="Hortic Res">
        <title>Improved Brassica rapa reference genome by single-molecule sequencing and chromosome conformation capture technologies.</title>
        <authorList>
            <person name="Zhang L."/>
            <person name="Cai X."/>
            <person name="Wu J."/>
            <person name="Liu M."/>
            <person name="Grob S."/>
            <person name="Cheng F."/>
            <person name="Liang J."/>
            <person name="Cai C."/>
            <person name="Liu Z."/>
            <person name="Liu B."/>
            <person name="Wang F."/>
            <person name="Li S."/>
            <person name="Liu F."/>
            <person name="Li X."/>
            <person name="Cheng L."/>
            <person name="Yang W."/>
            <person name="Li M.H."/>
            <person name="Grossniklaus U."/>
            <person name="Zheng H."/>
            <person name="Wang X."/>
        </authorList>
    </citation>
    <scope>NUCLEOTIDE SEQUENCE [LARGE SCALE GENOMIC DNA]</scope>
    <source>
        <strain evidence="21">cv. Chiifu-401-42</strain>
    </source>
</reference>
<dbReference type="SMART" id="SM00220">
    <property type="entry name" value="S_TKc"/>
    <property type="match status" value="1"/>
</dbReference>
<evidence type="ECO:0000256" key="15">
    <source>
        <dbReference type="ARBA" id="ARBA00047951"/>
    </source>
</evidence>
<dbReference type="InterPro" id="IPR025287">
    <property type="entry name" value="WAK_GUB"/>
</dbReference>
<dbReference type="InterPro" id="IPR000719">
    <property type="entry name" value="Prot_kinase_dom"/>
</dbReference>
<dbReference type="Gene3D" id="3.30.200.20">
    <property type="entry name" value="Phosphorylase Kinase, domain 1"/>
    <property type="match status" value="1"/>
</dbReference>
<dbReference type="GO" id="GO:0007166">
    <property type="term" value="P:cell surface receptor signaling pathway"/>
    <property type="evidence" value="ECO:0000318"/>
    <property type="project" value="GO_Central"/>
</dbReference>
<comment type="catalytic activity">
    <reaction evidence="15">
        <text>L-threonyl-[protein] + ATP = O-phospho-L-threonyl-[protein] + ADP + H(+)</text>
        <dbReference type="Rhea" id="RHEA:46608"/>
        <dbReference type="Rhea" id="RHEA-COMP:11060"/>
        <dbReference type="Rhea" id="RHEA-COMP:11605"/>
        <dbReference type="ChEBI" id="CHEBI:15378"/>
        <dbReference type="ChEBI" id="CHEBI:30013"/>
        <dbReference type="ChEBI" id="CHEBI:30616"/>
        <dbReference type="ChEBI" id="CHEBI:61977"/>
        <dbReference type="ChEBI" id="CHEBI:456216"/>
    </reaction>
</comment>
<keyword evidence="12" id="KW-1015">Disulfide bond</keyword>
<name>M4FI75_BRACM</name>
<keyword evidence="10 17" id="KW-1133">Transmembrane helix</keyword>
<evidence type="ECO:0000256" key="13">
    <source>
        <dbReference type="ARBA" id="ARBA00023180"/>
    </source>
</evidence>
<dbReference type="PROSITE" id="PS00108">
    <property type="entry name" value="PROTEIN_KINASE_ST"/>
    <property type="match status" value="1"/>
</dbReference>
<dbReference type="eggNOG" id="ENOG502QQPF">
    <property type="taxonomic scope" value="Eukaryota"/>
</dbReference>
<comment type="catalytic activity">
    <reaction evidence="14">
        <text>L-seryl-[protein] + ATP = O-phospho-L-seryl-[protein] + ADP + H(+)</text>
        <dbReference type="Rhea" id="RHEA:17989"/>
        <dbReference type="Rhea" id="RHEA-COMP:9863"/>
        <dbReference type="Rhea" id="RHEA-COMP:11604"/>
        <dbReference type="ChEBI" id="CHEBI:15378"/>
        <dbReference type="ChEBI" id="CHEBI:29999"/>
        <dbReference type="ChEBI" id="CHEBI:30616"/>
        <dbReference type="ChEBI" id="CHEBI:83421"/>
        <dbReference type="ChEBI" id="CHEBI:456216"/>
    </reaction>
</comment>
<dbReference type="AlphaFoldDB" id="M4FI75"/>
<evidence type="ECO:0000256" key="2">
    <source>
        <dbReference type="ARBA" id="ARBA00022527"/>
    </source>
</evidence>
<keyword evidence="13" id="KW-0325">Glycoprotein</keyword>
<feature type="region of interest" description="Disordered" evidence="16">
    <location>
        <begin position="557"/>
        <end position="579"/>
    </location>
</feature>
<evidence type="ECO:0000259" key="19">
    <source>
        <dbReference type="PROSITE" id="PS50011"/>
    </source>
</evidence>
<dbReference type="Pfam" id="PF00069">
    <property type="entry name" value="Pkinase"/>
    <property type="match status" value="1"/>
</dbReference>
<evidence type="ECO:0000256" key="8">
    <source>
        <dbReference type="ARBA" id="ARBA00022777"/>
    </source>
</evidence>
<evidence type="ECO:0000256" key="12">
    <source>
        <dbReference type="ARBA" id="ARBA00023157"/>
    </source>
</evidence>
<dbReference type="Gramene" id="Bra040804.1">
    <property type="protein sequence ID" value="Bra040804.1-P"/>
    <property type="gene ID" value="Bra040804"/>
</dbReference>
<dbReference type="InterPro" id="IPR045274">
    <property type="entry name" value="WAK-like"/>
</dbReference>
<accession>M4FI75</accession>
<dbReference type="PROSITE" id="PS50011">
    <property type="entry name" value="PROTEIN_KINASE_DOM"/>
    <property type="match status" value="1"/>
</dbReference>
<dbReference type="HOGENOM" id="CLU_000288_43_5_1"/>
<dbReference type="STRING" id="51351.M4FI75"/>
<feature type="domain" description="Protein kinase" evidence="19">
    <location>
        <begin position="359"/>
        <end position="579"/>
    </location>
</feature>
<organism evidence="20 21">
    <name type="scientific">Brassica campestris</name>
    <name type="common">Field mustard</name>
    <dbReference type="NCBI Taxonomy" id="3711"/>
    <lineage>
        <taxon>Eukaryota</taxon>
        <taxon>Viridiplantae</taxon>
        <taxon>Streptophyta</taxon>
        <taxon>Embryophyta</taxon>
        <taxon>Tracheophyta</taxon>
        <taxon>Spermatophyta</taxon>
        <taxon>Magnoliopsida</taxon>
        <taxon>eudicotyledons</taxon>
        <taxon>Gunneridae</taxon>
        <taxon>Pentapetalae</taxon>
        <taxon>rosids</taxon>
        <taxon>malvids</taxon>
        <taxon>Brassicales</taxon>
        <taxon>Brassicaceae</taxon>
        <taxon>Brassiceae</taxon>
        <taxon>Brassica</taxon>
    </lineage>
</organism>
<evidence type="ECO:0000256" key="6">
    <source>
        <dbReference type="ARBA" id="ARBA00022729"/>
    </source>
</evidence>
<sequence length="579" mass="64286">MLLSPKKIVLVFFLVAFTALAVSTRQSRTDCQSTCGTVKIEYPFATSSDCVHEEKFLLRCDEEEQKLFLKNSNLEVLRNSFDDGEVEVLVDVISLCNMKGDGGNIILPIEIPGFMFSNKNQLFLVGCNIDTFCIFTMRNGGTTAFTCETQCDSPPPVDKSCSGYNGCCRTSLSNVNSQILINPGNYIGWSSSYSYPCKYVFVVKEGYFVFSVPEDLKNLRNFTRFPVILDWLLSQGTCQQAEDTSFCGENSRCIATNVDECTVNAHSCGKDHSCKNVDGTFRCKKKKEWTTIILVSIIGCLVFLVGVCCVLLKLKLSQLAKLRERRFESNGGVLLAQRLLESPNQCIKIFTEEEIKQATHETSFLGGGGQGVVFRATLPDNVEVAIKRSRNWDPDQAGQFVNEIILLSQINHPNVVRLLGCCLETPSPLLVYEYVPGGTLHDALFDSSLAWSERLRIAAEIAETLSYLHFSAPVSIVHRDIKPENILLTQTLSVKLCDFGASRPVHTRTGQLTTLVQGTWGYLDPEYLRTGTLTEKSDVYSFGVVLELVSGEKALSFNPTRGKGSGQSHRRGTQRKSPE</sequence>
<dbReference type="InterPro" id="IPR011009">
    <property type="entry name" value="Kinase-like_dom_sf"/>
</dbReference>
<dbReference type="InterPro" id="IPR018097">
    <property type="entry name" value="EGF_Ca-bd_CS"/>
</dbReference>
<dbReference type="Gene3D" id="1.10.510.10">
    <property type="entry name" value="Transferase(Phosphotransferase) domain 1"/>
    <property type="match status" value="1"/>
</dbReference>
<keyword evidence="2" id="KW-0723">Serine/threonine-protein kinase</keyword>
<comment type="subcellular location">
    <subcellularLocation>
        <location evidence="1">Membrane</location>
        <topology evidence="1">Single-pass type I membrane protein</topology>
    </subcellularLocation>
</comment>
<feature type="transmembrane region" description="Helical" evidence="17">
    <location>
        <begin position="292"/>
        <end position="316"/>
    </location>
</feature>
<keyword evidence="9" id="KW-0067">ATP-binding</keyword>
<dbReference type="InterPro" id="IPR008271">
    <property type="entry name" value="Ser/Thr_kinase_AS"/>
</dbReference>
<dbReference type="Gene3D" id="2.10.25.10">
    <property type="entry name" value="Laminin"/>
    <property type="match status" value="1"/>
</dbReference>
<keyword evidence="8" id="KW-0418">Kinase</keyword>
<evidence type="ECO:0000256" key="7">
    <source>
        <dbReference type="ARBA" id="ARBA00022741"/>
    </source>
</evidence>
<evidence type="ECO:0000256" key="18">
    <source>
        <dbReference type="SAM" id="SignalP"/>
    </source>
</evidence>
<dbReference type="GO" id="GO:0005509">
    <property type="term" value="F:calcium ion binding"/>
    <property type="evidence" value="ECO:0007669"/>
    <property type="project" value="InterPro"/>
</dbReference>
<keyword evidence="3" id="KW-0597">Phosphoprotein</keyword>
<proteinExistence type="predicted"/>
<evidence type="ECO:0000313" key="20">
    <source>
        <dbReference type="EnsemblPlants" id="Bra040804.1-P"/>
    </source>
</evidence>
<dbReference type="GO" id="GO:0004674">
    <property type="term" value="F:protein serine/threonine kinase activity"/>
    <property type="evidence" value="ECO:0007669"/>
    <property type="project" value="UniProtKB-KW"/>
</dbReference>